<dbReference type="KEGG" id="aser:Asera_26420"/>
<evidence type="ECO:0000256" key="1">
    <source>
        <dbReference type="ARBA" id="ARBA00023002"/>
    </source>
</evidence>
<keyword evidence="3" id="KW-1185">Reference proteome</keyword>
<evidence type="ECO:0000313" key="2">
    <source>
        <dbReference type="EMBL" id="BCJ28534.1"/>
    </source>
</evidence>
<dbReference type="PANTHER" id="PTHR43157:SF31">
    <property type="entry name" value="PHOSPHATIDYLINOSITOL-GLYCAN BIOSYNTHESIS CLASS F PROTEIN"/>
    <property type="match status" value="1"/>
</dbReference>
<dbReference type="SUPFAM" id="SSF51735">
    <property type="entry name" value="NAD(P)-binding Rossmann-fold domains"/>
    <property type="match status" value="1"/>
</dbReference>
<dbReference type="OrthoDB" id="4577644at2"/>
<reference evidence="2" key="1">
    <citation type="submission" date="2020-08" db="EMBL/GenBank/DDBJ databases">
        <title>Whole genome shotgun sequence of Actinocatenispora sera NBRC 101916.</title>
        <authorList>
            <person name="Komaki H."/>
            <person name="Tamura T."/>
        </authorList>
    </citation>
    <scope>NUCLEOTIDE SEQUENCE</scope>
    <source>
        <strain evidence="2">NBRC 101916</strain>
    </source>
</reference>
<dbReference type="InterPro" id="IPR002347">
    <property type="entry name" value="SDR_fam"/>
</dbReference>
<dbReference type="Pfam" id="PF00106">
    <property type="entry name" value="adh_short"/>
    <property type="match status" value="1"/>
</dbReference>
<dbReference type="PRINTS" id="PR00081">
    <property type="entry name" value="GDHRDH"/>
</dbReference>
<dbReference type="RefSeq" id="WP_030445644.1">
    <property type="nucleotide sequence ID" value="NZ_AP023354.1"/>
</dbReference>
<proteinExistence type="predicted"/>
<dbReference type="Proteomes" id="UP000680750">
    <property type="component" value="Chromosome"/>
</dbReference>
<dbReference type="GO" id="GO:0016491">
    <property type="term" value="F:oxidoreductase activity"/>
    <property type="evidence" value="ECO:0007669"/>
    <property type="project" value="UniProtKB-KW"/>
</dbReference>
<dbReference type="AlphaFoldDB" id="A0A810KZH8"/>
<dbReference type="InterPro" id="IPR036291">
    <property type="entry name" value="NAD(P)-bd_dom_sf"/>
</dbReference>
<gene>
    <name evidence="2" type="ORF">Asera_26420</name>
</gene>
<evidence type="ECO:0000313" key="3">
    <source>
        <dbReference type="Proteomes" id="UP000680750"/>
    </source>
</evidence>
<keyword evidence="1" id="KW-0560">Oxidoreductase</keyword>
<dbReference type="Gene3D" id="3.40.50.720">
    <property type="entry name" value="NAD(P)-binding Rossmann-like Domain"/>
    <property type="match status" value="1"/>
</dbReference>
<accession>A0A810KZH8</accession>
<dbReference type="EMBL" id="AP023354">
    <property type="protein sequence ID" value="BCJ28534.1"/>
    <property type="molecule type" value="Genomic_DNA"/>
</dbReference>
<dbReference type="PANTHER" id="PTHR43157">
    <property type="entry name" value="PHOSPHATIDYLINOSITOL-GLYCAN BIOSYNTHESIS CLASS F PROTEIN-RELATED"/>
    <property type="match status" value="1"/>
</dbReference>
<protein>
    <submittedName>
        <fullName evidence="2">Short-chain dehydrogenase</fullName>
    </submittedName>
</protein>
<name>A0A810KZH8_9ACTN</name>
<sequence length="275" mass="29648">MAEQRTIVITGASDGIGAAAARQLTERGDDVVLVGRSPDKTKRLAEELGRPYHLADFVQFDQVRALARELLDAYPRIDVLANNAGGIFSQQTTADGFDQTLQINHLSPFLLTSLLLERLIASNAAVIQTSSAMAKGGRIDVDELGTLRKRSATGAYSDTKLANILFTNELHRRYHEQGLFAAAFHPGAVSSNFGSTGSALVRFSYRLPVMKLFLVSAEQGGARLSFLAGGTPGETWQSGGYYEKSRPAGPVNRQAADPELARALWDRTAELVSAP</sequence>
<organism evidence="2 3">
    <name type="scientific">Actinocatenispora sera</name>
    <dbReference type="NCBI Taxonomy" id="390989"/>
    <lineage>
        <taxon>Bacteria</taxon>
        <taxon>Bacillati</taxon>
        <taxon>Actinomycetota</taxon>
        <taxon>Actinomycetes</taxon>
        <taxon>Micromonosporales</taxon>
        <taxon>Micromonosporaceae</taxon>
        <taxon>Actinocatenispora</taxon>
    </lineage>
</organism>